<gene>
    <name evidence="2" type="ORF">SAMN05421858_2365</name>
</gene>
<dbReference type="InterPro" id="IPR006626">
    <property type="entry name" value="PbH1"/>
</dbReference>
<protein>
    <recommendedName>
        <fullName evidence="4">Right handed beta helix region</fullName>
    </recommendedName>
</protein>
<dbReference type="SUPFAM" id="SSF51126">
    <property type="entry name" value="Pectin lyase-like"/>
    <property type="match status" value="1"/>
</dbReference>
<organism evidence="2 3">
    <name type="scientific">Haladaptatus litoreus</name>
    <dbReference type="NCBI Taxonomy" id="553468"/>
    <lineage>
        <taxon>Archaea</taxon>
        <taxon>Methanobacteriati</taxon>
        <taxon>Methanobacteriota</taxon>
        <taxon>Stenosarchaea group</taxon>
        <taxon>Halobacteria</taxon>
        <taxon>Halobacteriales</taxon>
        <taxon>Haladaptataceae</taxon>
        <taxon>Haladaptatus</taxon>
    </lineage>
</organism>
<accession>A0A1N7B6F6</accession>
<dbReference type="Proteomes" id="UP000186914">
    <property type="component" value="Unassembled WGS sequence"/>
</dbReference>
<name>A0A1N7B6F6_9EURY</name>
<proteinExistence type="predicted"/>
<sequence length="527" mass="55770">MPTYNIVNQGADNTGGTAIDSVLDRLVGSNTTINFPPGTYKLNDILVASGTENLTLRAPDGARLVPGRSGNVRWIEARSNGFVLDGFELDMRNVVGPPFIKMDSAAGNWELKRLVTRGKVRSNTDTNVGSNNSSDARTFFRLSAAQGTRGLLQDCYFHEGSATPTQASNTRAILIESSSGAISLNRCWFELWGENTIYAKKPAGKLNIFNCYFRNTQNGMRLGGNTELNNCVSIKNAQHPQQAWSGGSLQKGVNVEATDATNSAAGIDSYNGTLTVADSDFNHRYLDPSCRGAIAAPVPCERIDIRNCRISYNSTKLNEDALYTRNGKMSDGTPANLEYLQLSNVQVRNDYGTVYGIAIDQAPDTWGTVSGTIGGSGMQTNSSYVENRMTTNGSPTAPNTTPPLPSPPPLGQVPLQSASLVRIDNSGNSSATTFDVRAGTYIGPAGDNGATLTTTWASSVSAKRPPNSRRATGTVPAGRVYAFYVTGGVTSATKSGPATLTVDGQPYTSASAASMSSDGVADGNLSD</sequence>
<reference evidence="3" key="1">
    <citation type="submission" date="2017-01" db="EMBL/GenBank/DDBJ databases">
        <authorList>
            <person name="Varghese N."/>
            <person name="Submissions S."/>
        </authorList>
    </citation>
    <scope>NUCLEOTIDE SEQUENCE [LARGE SCALE GENOMIC DNA]</scope>
    <source>
        <strain evidence="3">CGMCC 1.7737</strain>
    </source>
</reference>
<dbReference type="RefSeq" id="WP_076430416.1">
    <property type="nucleotide sequence ID" value="NZ_FTNO01000002.1"/>
</dbReference>
<feature type="compositionally biased region" description="Pro residues" evidence="1">
    <location>
        <begin position="400"/>
        <end position="410"/>
    </location>
</feature>
<evidence type="ECO:0000313" key="2">
    <source>
        <dbReference type="EMBL" id="SIR46876.1"/>
    </source>
</evidence>
<evidence type="ECO:0000313" key="3">
    <source>
        <dbReference type="Proteomes" id="UP000186914"/>
    </source>
</evidence>
<feature type="region of interest" description="Disordered" evidence="1">
    <location>
        <begin position="388"/>
        <end position="410"/>
    </location>
</feature>
<dbReference type="InterPro" id="IPR011050">
    <property type="entry name" value="Pectin_lyase_fold/virulence"/>
</dbReference>
<dbReference type="SMART" id="SM00710">
    <property type="entry name" value="PbH1"/>
    <property type="match status" value="5"/>
</dbReference>
<dbReference type="EMBL" id="FTNO01000002">
    <property type="protein sequence ID" value="SIR46876.1"/>
    <property type="molecule type" value="Genomic_DNA"/>
</dbReference>
<evidence type="ECO:0008006" key="4">
    <source>
        <dbReference type="Google" id="ProtNLM"/>
    </source>
</evidence>
<keyword evidence="3" id="KW-1185">Reference proteome</keyword>
<dbReference type="InterPro" id="IPR012334">
    <property type="entry name" value="Pectin_lyas_fold"/>
</dbReference>
<evidence type="ECO:0000256" key="1">
    <source>
        <dbReference type="SAM" id="MobiDB-lite"/>
    </source>
</evidence>
<dbReference type="Gene3D" id="2.160.20.10">
    <property type="entry name" value="Single-stranded right-handed beta-helix, Pectin lyase-like"/>
    <property type="match status" value="1"/>
</dbReference>
<dbReference type="AlphaFoldDB" id="A0A1N7B6F6"/>